<feature type="domain" description="NADP-dependent oxidoreductase" evidence="1">
    <location>
        <begin position="60"/>
        <end position="232"/>
    </location>
</feature>
<proteinExistence type="predicted"/>
<accession>A0A856MM41</accession>
<sequence>MKLTDLAPPKIVSASEVNHGADKFLESDLPFYRKLGRTDLTVSCLGLGGGGGISSEDTLYAFERGINYFFYSSDLHHYIYSSMSGALRQLCGRGSSVREKVVLATVTYIKSPEMAIAALLDQFGELGIDYIDVLFWGWIGSNDGPALQDCLQLSPDLRGPNSVYQRTIERMFGTSERLKKMGAVRYIGASFHDLNLAQQWLDSPLLDVVMVRHNVAHRSAQSQVFNQVNAQNLSRPGIVTFKTTGSHTSLLWNAPESLPEACWRPTVPDLYRYSLTQNCVDVCLTGLTERFEIDAAIAGIQQGKLTPAEIDYLNLYGDLHRHKLKIQELSPEQLIYQASRETNHTKP</sequence>
<dbReference type="InterPro" id="IPR053135">
    <property type="entry name" value="AKR2_Oxidoreductase"/>
</dbReference>
<dbReference type="PANTHER" id="PTHR43312:SF1">
    <property type="entry name" value="NADP-DEPENDENT OXIDOREDUCTASE DOMAIN-CONTAINING PROTEIN"/>
    <property type="match status" value="1"/>
</dbReference>
<reference evidence="2 3" key="1">
    <citation type="submission" date="2018-06" db="EMBL/GenBank/DDBJ databases">
        <title>Comparative genomics of Brasilonema spp. strains.</title>
        <authorList>
            <person name="Alvarenga D.O."/>
            <person name="Fiore M.F."/>
            <person name="Varani A.M."/>
        </authorList>
    </citation>
    <scope>NUCLEOTIDE SEQUENCE [LARGE SCALE GENOMIC DNA]</scope>
    <source>
        <strain evidence="2 3">CENA114</strain>
    </source>
</reference>
<dbReference type="InterPro" id="IPR023210">
    <property type="entry name" value="NADP_OxRdtase_dom"/>
</dbReference>
<dbReference type="InterPro" id="IPR036812">
    <property type="entry name" value="NAD(P)_OxRdtase_dom_sf"/>
</dbReference>
<dbReference type="SUPFAM" id="SSF51430">
    <property type="entry name" value="NAD(P)-linked oxidoreductase"/>
    <property type="match status" value="1"/>
</dbReference>
<dbReference type="RefSeq" id="WP_171977307.1">
    <property type="nucleotide sequence ID" value="NZ_CAWOXK010000001.1"/>
</dbReference>
<dbReference type="Proteomes" id="UP000503129">
    <property type="component" value="Chromosome"/>
</dbReference>
<protein>
    <submittedName>
        <fullName evidence="2">Aldo/keto reductase</fullName>
    </submittedName>
</protein>
<gene>
    <name evidence="2" type="ORF">DP114_24300</name>
</gene>
<dbReference type="AlphaFoldDB" id="A0A856MM41"/>
<dbReference type="Gene3D" id="3.20.20.100">
    <property type="entry name" value="NADP-dependent oxidoreductase domain"/>
    <property type="match status" value="1"/>
</dbReference>
<keyword evidence="3" id="KW-1185">Reference proteome</keyword>
<evidence type="ECO:0000313" key="2">
    <source>
        <dbReference type="EMBL" id="QDL10601.1"/>
    </source>
</evidence>
<evidence type="ECO:0000313" key="3">
    <source>
        <dbReference type="Proteomes" id="UP000503129"/>
    </source>
</evidence>
<name>A0A856MM41_9CYAN</name>
<dbReference type="EMBL" id="CP030118">
    <property type="protein sequence ID" value="QDL10601.1"/>
    <property type="molecule type" value="Genomic_DNA"/>
</dbReference>
<dbReference type="PANTHER" id="PTHR43312">
    <property type="entry name" value="D-THREO-ALDOSE 1-DEHYDROGENASE"/>
    <property type="match status" value="1"/>
</dbReference>
<evidence type="ECO:0000259" key="1">
    <source>
        <dbReference type="Pfam" id="PF00248"/>
    </source>
</evidence>
<dbReference type="Pfam" id="PF00248">
    <property type="entry name" value="Aldo_ket_red"/>
    <property type="match status" value="1"/>
</dbReference>
<dbReference type="KEGG" id="bsen:DP114_24300"/>
<organism evidence="2 3">
    <name type="scientific">Brasilonema sennae CENA114</name>
    <dbReference type="NCBI Taxonomy" id="415709"/>
    <lineage>
        <taxon>Bacteria</taxon>
        <taxon>Bacillati</taxon>
        <taxon>Cyanobacteriota</taxon>
        <taxon>Cyanophyceae</taxon>
        <taxon>Nostocales</taxon>
        <taxon>Scytonemataceae</taxon>
        <taxon>Brasilonema</taxon>
        <taxon>Bromeliae group (in: Brasilonema)</taxon>
    </lineage>
</organism>